<dbReference type="PANTHER" id="PTHR43265">
    <property type="entry name" value="ESTERASE ESTD"/>
    <property type="match status" value="1"/>
</dbReference>
<dbReference type="InterPro" id="IPR053145">
    <property type="entry name" value="AB_hydrolase_Est10"/>
</dbReference>
<proteinExistence type="predicted"/>
<keyword evidence="5" id="KW-1185">Reference proteome</keyword>
<feature type="domain" description="Serine aminopeptidase S33" evidence="3">
    <location>
        <begin position="197"/>
        <end position="317"/>
    </location>
</feature>
<feature type="signal peptide" evidence="2">
    <location>
        <begin position="1"/>
        <end position="19"/>
    </location>
</feature>
<evidence type="ECO:0000256" key="1">
    <source>
        <dbReference type="ARBA" id="ARBA00022801"/>
    </source>
</evidence>
<evidence type="ECO:0000259" key="3">
    <source>
        <dbReference type="Pfam" id="PF12146"/>
    </source>
</evidence>
<dbReference type="GO" id="GO:0004252">
    <property type="term" value="F:serine-type endopeptidase activity"/>
    <property type="evidence" value="ECO:0007669"/>
    <property type="project" value="InterPro"/>
</dbReference>
<keyword evidence="1 4" id="KW-0378">Hydrolase</keyword>
<dbReference type="Gene3D" id="3.40.50.1820">
    <property type="entry name" value="alpha/beta hydrolase"/>
    <property type="match status" value="1"/>
</dbReference>
<dbReference type="Pfam" id="PF12146">
    <property type="entry name" value="Hydrolase_4"/>
    <property type="match status" value="1"/>
</dbReference>
<dbReference type="InterPro" id="IPR022742">
    <property type="entry name" value="Hydrolase_4"/>
</dbReference>
<dbReference type="RefSeq" id="WP_169605906.1">
    <property type="nucleotide sequence ID" value="NZ_CP051682.1"/>
</dbReference>
<dbReference type="PANTHER" id="PTHR43265:SF1">
    <property type="entry name" value="ESTERASE ESTD"/>
    <property type="match status" value="1"/>
</dbReference>
<organism evidence="4 5">
    <name type="scientific">Mucilaginibacter robiniae</name>
    <dbReference type="NCBI Taxonomy" id="2728022"/>
    <lineage>
        <taxon>Bacteria</taxon>
        <taxon>Pseudomonadati</taxon>
        <taxon>Bacteroidota</taxon>
        <taxon>Sphingobacteriia</taxon>
        <taxon>Sphingobacteriales</taxon>
        <taxon>Sphingobacteriaceae</taxon>
        <taxon>Mucilaginibacter</taxon>
    </lineage>
</organism>
<dbReference type="GO" id="GO:0052689">
    <property type="term" value="F:carboxylic ester hydrolase activity"/>
    <property type="evidence" value="ECO:0007669"/>
    <property type="project" value="TreeGrafter"/>
</dbReference>
<accession>A0A7L5DXY3</accession>
<protein>
    <submittedName>
        <fullName evidence="4">Alpha/beta hydrolase</fullName>
    </submittedName>
</protein>
<gene>
    <name evidence="4" type="ORF">HH214_02835</name>
</gene>
<evidence type="ECO:0000313" key="5">
    <source>
        <dbReference type="Proteomes" id="UP000503278"/>
    </source>
</evidence>
<dbReference type="Proteomes" id="UP000503278">
    <property type="component" value="Chromosome"/>
</dbReference>
<dbReference type="SUPFAM" id="SSF53474">
    <property type="entry name" value="alpha/beta-Hydrolases"/>
    <property type="match status" value="1"/>
</dbReference>
<evidence type="ECO:0000256" key="2">
    <source>
        <dbReference type="SAM" id="SignalP"/>
    </source>
</evidence>
<reference evidence="4 5" key="1">
    <citation type="submission" date="2020-04" db="EMBL/GenBank/DDBJ databases">
        <title>Genome sequencing of novel species.</title>
        <authorList>
            <person name="Heo J."/>
            <person name="Kim S.-J."/>
            <person name="Kim J.-S."/>
            <person name="Hong S.-B."/>
            <person name="Kwon S.-W."/>
        </authorList>
    </citation>
    <scope>NUCLEOTIDE SEQUENCE [LARGE SCALE GENOMIC DNA]</scope>
    <source>
        <strain evidence="4 5">F39-2</strain>
    </source>
</reference>
<dbReference type="InterPro" id="IPR002471">
    <property type="entry name" value="Pept_S9_AS"/>
</dbReference>
<sequence length="477" mass="51604">MKKLFITLTLIIIAFSLHAQSLVGTWYGTLNVQGNKIPLVFHINKTGDAYTGSMDSPTQGANGLPATATAVTGNQITIDLAKFGIKYVGTYHPDSNQIAGNFLQGGGSFPLNLSANKPLGIKSALAARPQDPTSFPYHREDVTFTNPKAGNRLAGTLTLPPNGKASKIVVFITGSGPENRNEEIAQYNHRPFLVWSDWLTRQGIATLRYDDRGIDQSTGDYATATTADLADDAEAAVNYIHSRTDLKQLTVGLIGHSEGGMIAPMVASRNANVKFLVLLAGPGVPINELMVQQNASFMRLAGTPADVIQRNEATNQKLYAAAKQYQNLPDSAFKAQLATVLYQDFHNYPAGALGNNKLEDVVNSSVNAISNPWFRYFITFKPADYLTKIKCPVLAINGTLDMQVNSTTNLAAIKTNLQKAGNKNHQEVAMLGLNHLFQQAKTGSTTEYSEITETANPAALQKVSSWINQLSISTTKK</sequence>
<keyword evidence="2" id="KW-0732">Signal</keyword>
<dbReference type="PROSITE" id="PS00708">
    <property type="entry name" value="PRO_ENDOPEP_SER"/>
    <property type="match status" value="1"/>
</dbReference>
<feature type="chain" id="PRO_5029501322" evidence="2">
    <location>
        <begin position="20"/>
        <end position="477"/>
    </location>
</feature>
<evidence type="ECO:0000313" key="4">
    <source>
        <dbReference type="EMBL" id="QJD94889.1"/>
    </source>
</evidence>
<dbReference type="AlphaFoldDB" id="A0A7L5DXY3"/>
<dbReference type="EMBL" id="CP051682">
    <property type="protein sequence ID" value="QJD94889.1"/>
    <property type="molecule type" value="Genomic_DNA"/>
</dbReference>
<dbReference type="KEGG" id="mrob:HH214_02835"/>
<dbReference type="InterPro" id="IPR029058">
    <property type="entry name" value="AB_hydrolase_fold"/>
</dbReference>
<name>A0A7L5DXY3_9SPHI</name>
<dbReference type="GO" id="GO:0006508">
    <property type="term" value="P:proteolysis"/>
    <property type="evidence" value="ECO:0007669"/>
    <property type="project" value="InterPro"/>
</dbReference>